<feature type="transmembrane region" description="Helical" evidence="2">
    <location>
        <begin position="123"/>
        <end position="149"/>
    </location>
</feature>
<evidence type="ECO:0000256" key="2">
    <source>
        <dbReference type="SAM" id="Phobius"/>
    </source>
</evidence>
<evidence type="ECO:0000313" key="4">
    <source>
        <dbReference type="Proteomes" id="UP001187531"/>
    </source>
</evidence>
<proteinExistence type="predicted"/>
<dbReference type="EMBL" id="JAVRJZ010000014">
    <property type="protein sequence ID" value="KAK2713293.1"/>
    <property type="molecule type" value="Genomic_DNA"/>
</dbReference>
<keyword evidence="2" id="KW-0472">Membrane</keyword>
<keyword evidence="2" id="KW-0812">Transmembrane</keyword>
<evidence type="ECO:0000313" key="3">
    <source>
        <dbReference type="EMBL" id="KAK2713293.1"/>
    </source>
</evidence>
<dbReference type="Proteomes" id="UP001187531">
    <property type="component" value="Unassembled WGS sequence"/>
</dbReference>
<gene>
    <name evidence="3" type="ORF">QYM36_009229</name>
</gene>
<evidence type="ECO:0000256" key="1">
    <source>
        <dbReference type="SAM" id="MobiDB-lite"/>
    </source>
</evidence>
<feature type="region of interest" description="Disordered" evidence="1">
    <location>
        <begin position="1"/>
        <end position="36"/>
    </location>
</feature>
<sequence>MMVLGSLGSLQGGLMNQKSKEKHDAQEETADNSLQQQHSIIKAQTDKIEAIKNSDKFENRIRTKSILPLVTKTDKDKSFNNANLPNNEEILQALAEERIMAKIKHLNRTRIKKSKNNGEYTNVIRWSVGGAILLVTPSVILVIIIRIIIMQ</sequence>
<protein>
    <submittedName>
        <fullName evidence="3">Uncharacterized protein</fullName>
    </submittedName>
</protein>
<feature type="compositionally biased region" description="Low complexity" evidence="1">
    <location>
        <begin position="1"/>
        <end position="14"/>
    </location>
</feature>
<keyword evidence="4" id="KW-1185">Reference proteome</keyword>
<comment type="caution">
    <text evidence="3">The sequence shown here is derived from an EMBL/GenBank/DDBJ whole genome shotgun (WGS) entry which is preliminary data.</text>
</comment>
<dbReference type="AlphaFoldDB" id="A0AA88KZE1"/>
<reference evidence="3" key="1">
    <citation type="submission" date="2023-07" db="EMBL/GenBank/DDBJ databases">
        <title>Chromosome-level genome assembly of Artemia franciscana.</title>
        <authorList>
            <person name="Jo E."/>
        </authorList>
    </citation>
    <scope>NUCLEOTIDE SEQUENCE</scope>
    <source>
        <tissue evidence="3">Whole body</tissue>
    </source>
</reference>
<name>A0AA88KZE1_ARTSF</name>
<accession>A0AA88KZE1</accession>
<keyword evidence="2" id="KW-1133">Transmembrane helix</keyword>
<organism evidence="3 4">
    <name type="scientific">Artemia franciscana</name>
    <name type="common">Brine shrimp</name>
    <name type="synonym">Artemia sanfranciscana</name>
    <dbReference type="NCBI Taxonomy" id="6661"/>
    <lineage>
        <taxon>Eukaryota</taxon>
        <taxon>Metazoa</taxon>
        <taxon>Ecdysozoa</taxon>
        <taxon>Arthropoda</taxon>
        <taxon>Crustacea</taxon>
        <taxon>Branchiopoda</taxon>
        <taxon>Anostraca</taxon>
        <taxon>Artemiidae</taxon>
        <taxon>Artemia</taxon>
    </lineage>
</organism>